<feature type="region of interest" description="Disordered" evidence="1">
    <location>
        <begin position="1"/>
        <end position="45"/>
    </location>
</feature>
<dbReference type="RefSeq" id="XP_021886529.1">
    <property type="nucleotide sequence ID" value="XM_022022450.1"/>
</dbReference>
<evidence type="ECO:0000256" key="1">
    <source>
        <dbReference type="SAM" id="MobiDB-lite"/>
    </source>
</evidence>
<reference evidence="2 3" key="1">
    <citation type="submission" date="2016-07" db="EMBL/GenBank/DDBJ databases">
        <title>Pervasive Adenine N6-methylation of Active Genes in Fungi.</title>
        <authorList>
            <consortium name="DOE Joint Genome Institute"/>
            <person name="Mondo S.J."/>
            <person name="Dannebaum R.O."/>
            <person name="Kuo R.C."/>
            <person name="Labutti K."/>
            <person name="Haridas S."/>
            <person name="Kuo A."/>
            <person name="Salamov A."/>
            <person name="Ahrendt S.R."/>
            <person name="Lipzen A."/>
            <person name="Sullivan W."/>
            <person name="Andreopoulos W.B."/>
            <person name="Clum A."/>
            <person name="Lindquist E."/>
            <person name="Daum C."/>
            <person name="Ramamoorthy G.K."/>
            <person name="Gryganskyi A."/>
            <person name="Culley D."/>
            <person name="Magnuson J.K."/>
            <person name="James T.Y."/>
            <person name="O'Malley M.A."/>
            <person name="Stajich J.E."/>
            <person name="Spatafora J.W."/>
            <person name="Visel A."/>
            <person name="Grigoriev I.V."/>
        </authorList>
    </citation>
    <scope>NUCLEOTIDE SEQUENCE [LARGE SCALE GENOMIC DNA]</scope>
    <source>
        <strain evidence="2 3">NRRL 3116</strain>
    </source>
</reference>
<dbReference type="InParanoid" id="A0A1Y2H2T6"/>
<feature type="compositionally biased region" description="Basic and acidic residues" evidence="1">
    <location>
        <begin position="1"/>
        <end position="10"/>
    </location>
</feature>
<dbReference type="EMBL" id="MCFF01000001">
    <property type="protein sequence ID" value="ORZ28856.1"/>
    <property type="molecule type" value="Genomic_DNA"/>
</dbReference>
<dbReference type="Proteomes" id="UP000193648">
    <property type="component" value="Unassembled WGS sequence"/>
</dbReference>
<keyword evidence="3" id="KW-1185">Reference proteome</keyword>
<comment type="caution">
    <text evidence="2">The sequence shown here is derived from an EMBL/GenBank/DDBJ whole genome shotgun (WGS) entry which is preliminary data.</text>
</comment>
<gene>
    <name evidence="2" type="ORF">BCR41DRAFT_344188</name>
</gene>
<protein>
    <submittedName>
        <fullName evidence="2">Uncharacterized protein</fullName>
    </submittedName>
</protein>
<organism evidence="2 3">
    <name type="scientific">Lobosporangium transversale</name>
    <dbReference type="NCBI Taxonomy" id="64571"/>
    <lineage>
        <taxon>Eukaryota</taxon>
        <taxon>Fungi</taxon>
        <taxon>Fungi incertae sedis</taxon>
        <taxon>Mucoromycota</taxon>
        <taxon>Mortierellomycotina</taxon>
        <taxon>Mortierellomycetes</taxon>
        <taxon>Mortierellales</taxon>
        <taxon>Mortierellaceae</taxon>
        <taxon>Lobosporangium</taxon>
    </lineage>
</organism>
<accession>A0A1Y2H2T6</accession>
<evidence type="ECO:0000313" key="3">
    <source>
        <dbReference type="Proteomes" id="UP000193648"/>
    </source>
</evidence>
<proteinExistence type="predicted"/>
<sequence>MSTRVDETHTKRCPTPRNADQRQFGGDSYMALGGPATGVQESPGSMGSLLCQQSLAITRPAQCYNAKHYNMLDRTYNRYRPADDAIPVWRGRQPHAP</sequence>
<dbReference type="GeneID" id="33564294"/>
<name>A0A1Y2H2T6_9FUNG</name>
<evidence type="ECO:0000313" key="2">
    <source>
        <dbReference type="EMBL" id="ORZ28856.1"/>
    </source>
</evidence>
<dbReference type="AlphaFoldDB" id="A0A1Y2H2T6"/>